<dbReference type="PANTHER" id="PTHR35502">
    <property type="entry name" value="PROTEIN MICROTUBULE BINDING PROTEIN 2C"/>
    <property type="match status" value="1"/>
</dbReference>
<evidence type="ECO:0000256" key="1">
    <source>
        <dbReference type="SAM" id="Coils"/>
    </source>
</evidence>
<feature type="compositionally biased region" description="Low complexity" evidence="2">
    <location>
        <begin position="23"/>
        <end position="42"/>
    </location>
</feature>
<name>A0AAP0ISA9_9MAGN</name>
<sequence>MFEQQQQFIDLHDKGSFDPKLWLSGSDLSSPPHSSSSSSHPHLPGPIGPNGSGSNNKFDKVLYKNLVEMVPLVQSLMDQERKVNASYTRRASLIYTKTPSRESHLKKGETKGRKGAQSIPTKKRGDGDEFSHSTLRASVAEKDKEMASLQEQVEHLQNKLLEKDELLKSADASINQMHSLDTKLEELKRQVAEKETLIKSINLQLSDAKIKLADRQAALEKSRWEAATSSRKVEKLQEEIDSMHQEVSAFMLLLETLASNDSSTYTEDFDVASYGLDPIPYIDEMDETMMQQMEEAREAYIAAIAIAKENQDEESLAIAAEARLRLQAFVLNQ</sequence>
<dbReference type="PANTHER" id="PTHR35502:SF2">
    <property type="entry name" value="PROTEIN MICROTUBULE BINDING PROTEIN 2C"/>
    <property type="match status" value="1"/>
</dbReference>
<feature type="region of interest" description="Disordered" evidence="2">
    <location>
        <begin position="94"/>
        <end position="132"/>
    </location>
</feature>
<keyword evidence="1" id="KW-0175">Coiled coil</keyword>
<accession>A0AAP0ISA9</accession>
<keyword evidence="4" id="KW-1185">Reference proteome</keyword>
<protein>
    <recommendedName>
        <fullName evidence="5">Protein MICROTUBULE BINDING PROTEIN 2C-like</fullName>
    </recommendedName>
</protein>
<comment type="caution">
    <text evidence="3">The sequence shown here is derived from an EMBL/GenBank/DDBJ whole genome shotgun (WGS) entry which is preliminary data.</text>
</comment>
<organism evidence="3 4">
    <name type="scientific">Stephania yunnanensis</name>
    <dbReference type="NCBI Taxonomy" id="152371"/>
    <lineage>
        <taxon>Eukaryota</taxon>
        <taxon>Viridiplantae</taxon>
        <taxon>Streptophyta</taxon>
        <taxon>Embryophyta</taxon>
        <taxon>Tracheophyta</taxon>
        <taxon>Spermatophyta</taxon>
        <taxon>Magnoliopsida</taxon>
        <taxon>Ranunculales</taxon>
        <taxon>Menispermaceae</taxon>
        <taxon>Menispermoideae</taxon>
        <taxon>Cissampelideae</taxon>
        <taxon>Stephania</taxon>
    </lineage>
</organism>
<dbReference type="InterPro" id="IPR040289">
    <property type="entry name" value="MBP2C"/>
</dbReference>
<gene>
    <name evidence="3" type="ORF">Syun_018448</name>
</gene>
<proteinExistence type="predicted"/>
<dbReference type="GO" id="GO:0010497">
    <property type="term" value="P:plasmodesmata-mediated intercellular transport"/>
    <property type="evidence" value="ECO:0007669"/>
    <property type="project" value="InterPro"/>
</dbReference>
<dbReference type="AlphaFoldDB" id="A0AAP0ISA9"/>
<feature type="compositionally biased region" description="Basic and acidic residues" evidence="2">
    <location>
        <begin position="99"/>
        <end position="112"/>
    </location>
</feature>
<evidence type="ECO:0008006" key="5">
    <source>
        <dbReference type="Google" id="ProtNLM"/>
    </source>
</evidence>
<dbReference type="Proteomes" id="UP001420932">
    <property type="component" value="Unassembled WGS sequence"/>
</dbReference>
<evidence type="ECO:0000256" key="2">
    <source>
        <dbReference type="SAM" id="MobiDB-lite"/>
    </source>
</evidence>
<dbReference type="EMBL" id="JBBNAF010000008">
    <property type="protein sequence ID" value="KAK9120831.1"/>
    <property type="molecule type" value="Genomic_DNA"/>
</dbReference>
<evidence type="ECO:0000313" key="3">
    <source>
        <dbReference type="EMBL" id="KAK9120831.1"/>
    </source>
</evidence>
<evidence type="ECO:0000313" key="4">
    <source>
        <dbReference type="Proteomes" id="UP001420932"/>
    </source>
</evidence>
<feature type="coiled-coil region" evidence="1">
    <location>
        <begin position="132"/>
        <end position="246"/>
    </location>
</feature>
<dbReference type="GO" id="GO:0008017">
    <property type="term" value="F:microtubule binding"/>
    <property type="evidence" value="ECO:0007669"/>
    <property type="project" value="InterPro"/>
</dbReference>
<feature type="region of interest" description="Disordered" evidence="2">
    <location>
        <begin position="20"/>
        <end position="56"/>
    </location>
</feature>
<reference evidence="3 4" key="1">
    <citation type="submission" date="2024-01" db="EMBL/GenBank/DDBJ databases">
        <title>Genome assemblies of Stephania.</title>
        <authorList>
            <person name="Yang L."/>
        </authorList>
    </citation>
    <scope>NUCLEOTIDE SEQUENCE [LARGE SCALE GENOMIC DNA]</scope>
    <source>
        <strain evidence="3">YNDBR</strain>
        <tissue evidence="3">Leaf</tissue>
    </source>
</reference>